<organism evidence="1 2">
    <name type="scientific">Roseicella aerolata</name>
    <dbReference type="NCBI Taxonomy" id="2883479"/>
    <lineage>
        <taxon>Bacteria</taxon>
        <taxon>Pseudomonadati</taxon>
        <taxon>Pseudomonadota</taxon>
        <taxon>Alphaproteobacteria</taxon>
        <taxon>Acetobacterales</taxon>
        <taxon>Roseomonadaceae</taxon>
        <taxon>Roseicella</taxon>
    </lineage>
</organism>
<dbReference type="Proteomes" id="UP001139311">
    <property type="component" value="Unassembled WGS sequence"/>
</dbReference>
<comment type="caution">
    <text evidence="1">The sequence shown here is derived from an EMBL/GenBank/DDBJ whole genome shotgun (WGS) entry which is preliminary data.</text>
</comment>
<evidence type="ECO:0000313" key="2">
    <source>
        <dbReference type="Proteomes" id="UP001139311"/>
    </source>
</evidence>
<reference evidence="1" key="1">
    <citation type="submission" date="2021-10" db="EMBL/GenBank/DDBJ databases">
        <title>Roseicella aerolatum sp. nov., isolated from aerosols of e-waste dismantling site.</title>
        <authorList>
            <person name="Qin T."/>
        </authorList>
    </citation>
    <scope>NUCLEOTIDE SEQUENCE</scope>
    <source>
        <strain evidence="1">GB24</strain>
    </source>
</reference>
<dbReference type="RefSeq" id="WP_226605821.1">
    <property type="nucleotide sequence ID" value="NZ_JAJAQI010000006.1"/>
</dbReference>
<proteinExistence type="predicted"/>
<dbReference type="EMBL" id="JAJAQI010000006">
    <property type="protein sequence ID" value="MCB4821298.1"/>
    <property type="molecule type" value="Genomic_DNA"/>
</dbReference>
<evidence type="ECO:0000313" key="1">
    <source>
        <dbReference type="EMBL" id="MCB4821298.1"/>
    </source>
</evidence>
<keyword evidence="2" id="KW-1185">Reference proteome</keyword>
<name>A0A9X1ICR8_9PROT</name>
<dbReference type="AlphaFoldDB" id="A0A9X1ICR8"/>
<protein>
    <submittedName>
        <fullName evidence="1">Uncharacterized protein</fullName>
    </submittedName>
</protein>
<sequence>MTCLLLVPPAAGQEATTPAQQLTGQFGRSVLPAQPSRLRWDAPGGLFWAQGEASRAHPEPSPLSEGGFGRGAIALGARRELTLLPQLSWSVAPQLRVETAGDPNGLPTAHAINGMLEQELALSLPGQTRIAATIGLHDRIAAAGLGGLPSGAAPTLRARATVAMQGQVVGAPVRTEFQVTTIRTIAADHGLDRPPSCELGLAVRWAGGPPLRLAGSCPGEATQRVTLGISASF</sequence>
<gene>
    <name evidence="1" type="ORF">LHA35_06080</name>
</gene>
<accession>A0A9X1ICR8</accession>